<organism evidence="2 3">
    <name type="scientific">Parachitinimonas caeni</name>
    <dbReference type="NCBI Taxonomy" id="3031301"/>
    <lineage>
        <taxon>Bacteria</taxon>
        <taxon>Pseudomonadati</taxon>
        <taxon>Pseudomonadota</taxon>
        <taxon>Betaproteobacteria</taxon>
        <taxon>Neisseriales</taxon>
        <taxon>Chitinibacteraceae</taxon>
        <taxon>Parachitinimonas</taxon>
    </lineage>
</organism>
<keyword evidence="1" id="KW-0812">Transmembrane</keyword>
<keyword evidence="3" id="KW-1185">Reference proteome</keyword>
<keyword evidence="1" id="KW-0472">Membrane</keyword>
<name>A0ABT7DVQ1_9NEIS</name>
<dbReference type="RefSeq" id="WP_284100437.1">
    <property type="nucleotide sequence ID" value="NZ_JARRAF010000008.1"/>
</dbReference>
<accession>A0ABT7DVQ1</accession>
<sequence length="78" mass="8349">MMDAGDGLDYAKDLAFLTAMPLVLGGIILCYLLGPPRPDTWPVAQAQSTAGKVCVLQREASRGETGQCIQRQVINWAG</sequence>
<feature type="transmembrane region" description="Helical" evidence="1">
    <location>
        <begin position="14"/>
        <end position="34"/>
    </location>
</feature>
<comment type="caution">
    <text evidence="2">The sequence shown here is derived from an EMBL/GenBank/DDBJ whole genome shotgun (WGS) entry which is preliminary data.</text>
</comment>
<evidence type="ECO:0000313" key="2">
    <source>
        <dbReference type="EMBL" id="MDK2124127.1"/>
    </source>
</evidence>
<gene>
    <name evidence="2" type="ORF">PZA18_08715</name>
</gene>
<proteinExistence type="predicted"/>
<dbReference type="Proteomes" id="UP001172778">
    <property type="component" value="Unassembled WGS sequence"/>
</dbReference>
<evidence type="ECO:0000256" key="1">
    <source>
        <dbReference type="SAM" id="Phobius"/>
    </source>
</evidence>
<evidence type="ECO:0000313" key="3">
    <source>
        <dbReference type="Proteomes" id="UP001172778"/>
    </source>
</evidence>
<keyword evidence="1" id="KW-1133">Transmembrane helix</keyword>
<reference evidence="2" key="1">
    <citation type="submission" date="2023-03" db="EMBL/GenBank/DDBJ databases">
        <title>Chitinimonas shenzhenensis gen. nov., sp. nov., a novel member of family Burkholderiaceae isolated from activated sludge collected in Shen Zhen, China.</title>
        <authorList>
            <person name="Wang X."/>
        </authorList>
    </citation>
    <scope>NUCLEOTIDE SEQUENCE</scope>
    <source>
        <strain evidence="2">DQS-5</strain>
    </source>
</reference>
<dbReference type="EMBL" id="JARRAF010000008">
    <property type="protein sequence ID" value="MDK2124127.1"/>
    <property type="molecule type" value="Genomic_DNA"/>
</dbReference>
<protein>
    <submittedName>
        <fullName evidence="2">Uncharacterized protein</fullName>
    </submittedName>
</protein>